<evidence type="ECO:0000256" key="8">
    <source>
        <dbReference type="ARBA" id="ARBA00022963"/>
    </source>
</evidence>
<keyword evidence="9" id="KW-1133">Transmembrane helix</keyword>
<name>A0ABW9GTE8_9GAMM</name>
<evidence type="ECO:0000256" key="13">
    <source>
        <dbReference type="ARBA" id="ARBA00030948"/>
    </source>
</evidence>
<dbReference type="SUPFAM" id="SSF158855">
    <property type="entry name" value="Lipase chaperone-like"/>
    <property type="match status" value="1"/>
</dbReference>
<keyword evidence="7" id="KW-0812">Transmembrane</keyword>
<evidence type="ECO:0000256" key="3">
    <source>
        <dbReference type="ARBA" id="ARBA00010358"/>
    </source>
</evidence>
<organism evidence="16 17">
    <name type="scientific">Aeromonas bivalvium</name>
    <dbReference type="NCBI Taxonomy" id="440079"/>
    <lineage>
        <taxon>Bacteria</taxon>
        <taxon>Pseudomonadati</taxon>
        <taxon>Pseudomonadota</taxon>
        <taxon>Gammaproteobacteria</taxon>
        <taxon>Aeromonadales</taxon>
        <taxon>Aeromonadaceae</taxon>
        <taxon>Aeromonas</taxon>
    </lineage>
</organism>
<dbReference type="InterPro" id="IPR004961">
    <property type="entry name" value="Lipase_chaperone"/>
</dbReference>
<gene>
    <name evidence="16" type="ORF">ACEUDJ_16375</name>
</gene>
<evidence type="ECO:0000313" key="16">
    <source>
        <dbReference type="EMBL" id="MFM4894424.1"/>
    </source>
</evidence>
<proteinExistence type="inferred from homology"/>
<evidence type="ECO:0000256" key="15">
    <source>
        <dbReference type="ARBA" id="ARBA00033028"/>
    </source>
</evidence>
<sequence length="248" mass="28047">MRGLALTALGLLFALLGHTLYQQDHDPADAQPEGATLRQQLVERLASGQPIKDPLLARYRDFLEQEARLPLPRAPDLASLTRLFEARDQLRRLTFTPEEQARLFAEERLMEQWTLRRKALAEAPPAEQAQLGEALALWLAEQPDWFQEAESNGRLIGDLQRIDALPPEARRLALLERVGPEAQGRLQQLAQDQQAFEQRLAGYLTALAAQGDPAPEADRQLLATWFPESQWRRVAALTRLRQGQSEPQ</sequence>
<dbReference type="Proteomes" id="UP001630969">
    <property type="component" value="Unassembled WGS sequence"/>
</dbReference>
<comment type="similarity">
    <text evidence="3">Belongs to the lipase chaperone family.</text>
</comment>
<evidence type="ECO:0000256" key="6">
    <source>
        <dbReference type="ARBA" id="ARBA00022519"/>
    </source>
</evidence>
<keyword evidence="10" id="KW-0443">Lipid metabolism</keyword>
<keyword evidence="8" id="KW-0442">Lipid degradation</keyword>
<accession>A0ABW9GTE8</accession>
<keyword evidence="6" id="KW-0997">Cell inner membrane</keyword>
<evidence type="ECO:0000256" key="10">
    <source>
        <dbReference type="ARBA" id="ARBA00023098"/>
    </source>
</evidence>
<evidence type="ECO:0000256" key="4">
    <source>
        <dbReference type="ARBA" id="ARBA00019692"/>
    </source>
</evidence>
<dbReference type="RefSeq" id="WP_408791465.1">
    <property type="nucleotide sequence ID" value="NZ_JBGXBU010000008.1"/>
</dbReference>
<keyword evidence="17" id="KW-1185">Reference proteome</keyword>
<comment type="function">
    <text evidence="1">May be involved in the folding of the extracellular lipase during its passage through the periplasm.</text>
</comment>
<evidence type="ECO:0000256" key="7">
    <source>
        <dbReference type="ARBA" id="ARBA00022692"/>
    </source>
</evidence>
<keyword evidence="12" id="KW-0143">Chaperone</keyword>
<evidence type="ECO:0000256" key="11">
    <source>
        <dbReference type="ARBA" id="ARBA00023136"/>
    </source>
</evidence>
<evidence type="ECO:0000256" key="14">
    <source>
        <dbReference type="ARBA" id="ARBA00031542"/>
    </source>
</evidence>
<reference evidence="16 17" key="1">
    <citation type="submission" date="2024-09" db="EMBL/GenBank/DDBJ databases">
        <title>Aeromonas strains Genome sequencing and assembly.</title>
        <authorList>
            <person name="Hu X."/>
            <person name="Tang B."/>
        </authorList>
    </citation>
    <scope>NUCLEOTIDE SEQUENCE [LARGE SCALE GENOMIC DNA]</scope>
    <source>
        <strain evidence="16 17">NB23SCDHY001</strain>
    </source>
</reference>
<evidence type="ECO:0000256" key="2">
    <source>
        <dbReference type="ARBA" id="ARBA00004383"/>
    </source>
</evidence>
<evidence type="ECO:0000256" key="5">
    <source>
        <dbReference type="ARBA" id="ARBA00022475"/>
    </source>
</evidence>
<evidence type="ECO:0000313" key="17">
    <source>
        <dbReference type="Proteomes" id="UP001630969"/>
    </source>
</evidence>
<keyword evidence="11" id="KW-0472">Membrane</keyword>
<dbReference type="GeneID" id="97221707"/>
<evidence type="ECO:0000256" key="9">
    <source>
        <dbReference type="ARBA" id="ARBA00022989"/>
    </source>
</evidence>
<comment type="caution">
    <text evidence="16">The sequence shown here is derived from an EMBL/GenBank/DDBJ whole genome shotgun (WGS) entry which is preliminary data.</text>
</comment>
<evidence type="ECO:0000256" key="1">
    <source>
        <dbReference type="ARBA" id="ARBA00003280"/>
    </source>
</evidence>
<keyword evidence="5" id="KW-1003">Cell membrane</keyword>
<dbReference type="Pfam" id="PF03280">
    <property type="entry name" value="Lipase_chap"/>
    <property type="match status" value="1"/>
</dbReference>
<protein>
    <recommendedName>
        <fullName evidence="4">Lipase chaperone</fullName>
    </recommendedName>
    <alternativeName>
        <fullName evidence="15">Lipase foldase</fullName>
    </alternativeName>
    <alternativeName>
        <fullName evidence="13">Lipase helper protein</fullName>
    </alternativeName>
    <alternativeName>
        <fullName evidence="14">Lipase modulator</fullName>
    </alternativeName>
</protein>
<dbReference type="EMBL" id="JBGXBU010000008">
    <property type="protein sequence ID" value="MFM4894424.1"/>
    <property type="molecule type" value="Genomic_DNA"/>
</dbReference>
<comment type="subcellular location">
    <subcellularLocation>
        <location evidence="2">Cell inner membrane</location>
        <topology evidence="2">Single-pass membrane protein</topology>
        <orientation evidence="2">Periplasmic side</orientation>
    </subcellularLocation>
</comment>
<evidence type="ECO:0000256" key="12">
    <source>
        <dbReference type="ARBA" id="ARBA00023186"/>
    </source>
</evidence>